<evidence type="ECO:0000313" key="1">
    <source>
        <dbReference type="EMBL" id="TXJ23975.1"/>
    </source>
</evidence>
<dbReference type="Proteomes" id="UP000324336">
    <property type="component" value="Unassembled WGS sequence"/>
</dbReference>
<evidence type="ECO:0000313" key="2">
    <source>
        <dbReference type="EMBL" id="TXJ55220.1"/>
    </source>
</evidence>
<dbReference type="RefSeq" id="WP_147531008.1">
    <property type="nucleotide sequence ID" value="NZ_SAYA01000023.1"/>
</dbReference>
<name>A0A5C8FZU1_9SPIR</name>
<proteinExistence type="predicted"/>
<evidence type="ECO:0000313" key="3">
    <source>
        <dbReference type="Proteomes" id="UP000322327"/>
    </source>
</evidence>
<gene>
    <name evidence="1" type="ORF">EPJ73_08900</name>
    <name evidence="2" type="ORF">EPJ76_06410</name>
</gene>
<reference evidence="2" key="2">
    <citation type="submission" date="2019-01" db="EMBL/GenBank/DDBJ databases">
        <authorList>
            <person name="Thorell K."/>
        </authorList>
    </citation>
    <scope>NUCLEOTIDE SEQUENCE</scope>
    <source>
        <strain evidence="2">PC3053II</strain>
        <strain evidence="1">PC4597II</strain>
    </source>
</reference>
<dbReference type="EMBL" id="SAYI01000018">
    <property type="protein sequence ID" value="TXJ55220.1"/>
    <property type="molecule type" value="Genomic_DNA"/>
</dbReference>
<evidence type="ECO:0000313" key="4">
    <source>
        <dbReference type="Proteomes" id="UP000324336"/>
    </source>
</evidence>
<comment type="caution">
    <text evidence="2">The sequence shown here is derived from an EMBL/GenBank/DDBJ whole genome shotgun (WGS) entry which is preliminary data.</text>
</comment>
<dbReference type="Proteomes" id="UP000322327">
    <property type="component" value="Unassembled WGS sequence"/>
</dbReference>
<protein>
    <submittedName>
        <fullName evidence="2">Uncharacterized protein</fullName>
    </submittedName>
</protein>
<organism evidence="2 3">
    <name type="scientific">Brachyspira aalborgi</name>
    <dbReference type="NCBI Taxonomy" id="29522"/>
    <lineage>
        <taxon>Bacteria</taxon>
        <taxon>Pseudomonadati</taxon>
        <taxon>Spirochaetota</taxon>
        <taxon>Spirochaetia</taxon>
        <taxon>Brachyspirales</taxon>
        <taxon>Brachyspiraceae</taxon>
        <taxon>Brachyspira</taxon>
    </lineage>
</organism>
<accession>A0A5C8FZU1</accession>
<sequence length="76" mass="9440">MFFTAPEYYNYNKQYYLIPDGEGNWKKSDPRIDKENIDKLNETQLNIIKLIKYWNNKEENNNNEIIYFRMHVVRIF</sequence>
<dbReference type="AlphaFoldDB" id="A0A5C8FZU1"/>
<reference evidence="3 4" key="1">
    <citation type="journal article" date="1992" name="Lakartidningen">
        <title>[Penicillin V and not amoxicillin is the first choice preparation in acute otitis].</title>
        <authorList>
            <person name="Kamme C."/>
            <person name="Lundgren K."/>
            <person name="Prellner K."/>
        </authorList>
    </citation>
    <scope>NUCLEOTIDE SEQUENCE [LARGE SCALE GENOMIC DNA]</scope>
    <source>
        <strain evidence="2 3">PC3053II</strain>
        <strain evidence="1 4">PC4597II</strain>
    </source>
</reference>
<dbReference type="EMBL" id="SAYA01000023">
    <property type="protein sequence ID" value="TXJ23975.1"/>
    <property type="molecule type" value="Genomic_DNA"/>
</dbReference>